<evidence type="ECO:0000256" key="2">
    <source>
        <dbReference type="ARBA" id="ARBA00023125"/>
    </source>
</evidence>
<keyword evidence="1" id="KW-0805">Transcription regulation</keyword>
<dbReference type="AlphaFoldDB" id="A0A7V4WJJ9"/>
<dbReference type="PROSITE" id="PS50110">
    <property type="entry name" value="RESPONSE_REGULATORY"/>
    <property type="match status" value="1"/>
</dbReference>
<dbReference type="SUPFAM" id="SSF52172">
    <property type="entry name" value="CheY-like"/>
    <property type="match status" value="1"/>
</dbReference>
<dbReference type="SMART" id="SM00448">
    <property type="entry name" value="REC"/>
    <property type="match status" value="1"/>
</dbReference>
<dbReference type="PANTHER" id="PTHR43280:SF28">
    <property type="entry name" value="HTH-TYPE TRANSCRIPTIONAL ACTIVATOR RHAS"/>
    <property type="match status" value="1"/>
</dbReference>
<proteinExistence type="predicted"/>
<reference evidence="7" key="1">
    <citation type="journal article" date="2020" name="mSystems">
        <title>Genome- and Community-Level Interaction Insights into Carbon Utilization and Element Cycling Functions of Hydrothermarchaeota in Hydrothermal Sediment.</title>
        <authorList>
            <person name="Zhou Z."/>
            <person name="Liu Y."/>
            <person name="Xu W."/>
            <person name="Pan J."/>
            <person name="Luo Z.H."/>
            <person name="Li M."/>
        </authorList>
    </citation>
    <scope>NUCLEOTIDE SEQUENCE [LARGE SCALE GENOMIC DNA]</scope>
    <source>
        <strain evidence="7">SpSt-82</strain>
    </source>
</reference>
<feature type="modified residue" description="4-aspartylphosphate" evidence="4">
    <location>
        <position position="51"/>
    </location>
</feature>
<keyword evidence="4" id="KW-0597">Phosphoprotein</keyword>
<keyword evidence="3" id="KW-0804">Transcription</keyword>
<dbReference type="InterPro" id="IPR009057">
    <property type="entry name" value="Homeodomain-like_sf"/>
</dbReference>
<dbReference type="GO" id="GO:0000160">
    <property type="term" value="P:phosphorelay signal transduction system"/>
    <property type="evidence" value="ECO:0007669"/>
    <property type="project" value="InterPro"/>
</dbReference>
<evidence type="ECO:0000256" key="3">
    <source>
        <dbReference type="ARBA" id="ARBA00023163"/>
    </source>
</evidence>
<evidence type="ECO:0000256" key="4">
    <source>
        <dbReference type="PROSITE-ProRule" id="PRU00169"/>
    </source>
</evidence>
<keyword evidence="2" id="KW-0238">DNA-binding</keyword>
<dbReference type="PANTHER" id="PTHR43280">
    <property type="entry name" value="ARAC-FAMILY TRANSCRIPTIONAL REGULATOR"/>
    <property type="match status" value="1"/>
</dbReference>
<evidence type="ECO:0000259" key="5">
    <source>
        <dbReference type="PROSITE" id="PS01124"/>
    </source>
</evidence>
<dbReference type="PRINTS" id="PR00032">
    <property type="entry name" value="HTHARAC"/>
</dbReference>
<name>A0A7V4WJJ9_9BACT</name>
<dbReference type="RefSeq" id="WP_017873441.1">
    <property type="nucleotide sequence ID" value="NZ_CP187957.1"/>
</dbReference>
<organism evidence="7">
    <name type="scientific">Candidatus Caldatribacterium saccharofermentans</name>
    <dbReference type="NCBI Taxonomy" id="1454753"/>
    <lineage>
        <taxon>Bacteria</taxon>
        <taxon>Pseudomonadati</taxon>
        <taxon>Atribacterota</taxon>
        <taxon>Atribacteria</taxon>
        <taxon>Atribacterales</taxon>
        <taxon>Candidatus Caldatribacteriaceae</taxon>
        <taxon>Candidatus Caldatribacterium</taxon>
    </lineage>
</organism>
<dbReference type="Gene3D" id="3.40.50.2300">
    <property type="match status" value="1"/>
</dbReference>
<dbReference type="Gene3D" id="1.10.10.60">
    <property type="entry name" value="Homeodomain-like"/>
    <property type="match status" value="2"/>
</dbReference>
<dbReference type="EMBL" id="DTIY01000010">
    <property type="protein sequence ID" value="HGY38435.1"/>
    <property type="molecule type" value="Genomic_DNA"/>
</dbReference>
<dbReference type="GO" id="GO:0043565">
    <property type="term" value="F:sequence-specific DNA binding"/>
    <property type="evidence" value="ECO:0007669"/>
    <property type="project" value="InterPro"/>
</dbReference>
<sequence length="265" mass="30699">MLVDDEEPILDHLESLIKGISETYQVVARASSAMEALDFLSLAWPEIALIDIRMPEMDGLTLLREMARQGWEGKAAVVSGYSDFPLVREALRLGAWDYLLKPITQEDLENLFARLEQSIRSEDERRRLFEEHIRNRIVQELLLPDAHNPSPLPDYIDETIRYLQRTFTKRITLRELAKEVGVAPSYLSYSFKKWTGQGLVEYVTRLRMKAAQCLLQETSLQVQEIAQKVGYEDVKYFTRIFHKTTGFSPTAYRQKHQKSSGRRTS</sequence>
<dbReference type="SMART" id="SM00342">
    <property type="entry name" value="HTH_ARAC"/>
    <property type="match status" value="1"/>
</dbReference>
<dbReference type="PROSITE" id="PS01124">
    <property type="entry name" value="HTH_ARAC_FAMILY_2"/>
    <property type="match status" value="1"/>
</dbReference>
<dbReference type="GO" id="GO:0003700">
    <property type="term" value="F:DNA-binding transcription factor activity"/>
    <property type="evidence" value="ECO:0007669"/>
    <property type="project" value="InterPro"/>
</dbReference>
<dbReference type="InterPro" id="IPR018060">
    <property type="entry name" value="HTH_AraC"/>
</dbReference>
<dbReference type="InterPro" id="IPR001789">
    <property type="entry name" value="Sig_transdc_resp-reg_receiver"/>
</dbReference>
<evidence type="ECO:0000259" key="6">
    <source>
        <dbReference type="PROSITE" id="PS50110"/>
    </source>
</evidence>
<feature type="domain" description="HTH araC/xylS-type" evidence="5">
    <location>
        <begin position="157"/>
        <end position="255"/>
    </location>
</feature>
<evidence type="ECO:0000313" key="7">
    <source>
        <dbReference type="EMBL" id="HGY38435.1"/>
    </source>
</evidence>
<feature type="domain" description="Response regulatory" evidence="6">
    <location>
        <begin position="1"/>
        <end position="116"/>
    </location>
</feature>
<dbReference type="InterPro" id="IPR011006">
    <property type="entry name" value="CheY-like_superfamily"/>
</dbReference>
<protein>
    <submittedName>
        <fullName evidence="7">Response regulator</fullName>
    </submittedName>
</protein>
<evidence type="ECO:0000256" key="1">
    <source>
        <dbReference type="ARBA" id="ARBA00023015"/>
    </source>
</evidence>
<dbReference type="SUPFAM" id="SSF46689">
    <property type="entry name" value="Homeodomain-like"/>
    <property type="match status" value="2"/>
</dbReference>
<comment type="caution">
    <text evidence="7">The sequence shown here is derived from an EMBL/GenBank/DDBJ whole genome shotgun (WGS) entry which is preliminary data.</text>
</comment>
<dbReference type="Pfam" id="PF12833">
    <property type="entry name" value="HTH_18"/>
    <property type="match status" value="1"/>
</dbReference>
<gene>
    <name evidence="7" type="ORF">ENW11_01315</name>
</gene>
<dbReference type="CDD" id="cd17536">
    <property type="entry name" value="REC_YesN-like"/>
    <property type="match status" value="1"/>
</dbReference>
<dbReference type="InterPro" id="IPR020449">
    <property type="entry name" value="Tscrpt_reg_AraC-type_HTH"/>
</dbReference>
<dbReference type="Pfam" id="PF00072">
    <property type="entry name" value="Response_reg"/>
    <property type="match status" value="1"/>
</dbReference>
<accession>A0A7V4WJJ9</accession>